<comment type="caution">
    <text evidence="1">The sequence shown here is derived from an EMBL/GenBank/DDBJ whole genome shotgun (WGS) entry which is preliminary data.</text>
</comment>
<evidence type="ECO:0000313" key="2">
    <source>
        <dbReference type="Proteomes" id="UP000249417"/>
    </source>
</evidence>
<dbReference type="Proteomes" id="UP000249417">
    <property type="component" value="Unassembled WGS sequence"/>
</dbReference>
<name>A0A2W5Q8Z6_9BACT</name>
<protein>
    <submittedName>
        <fullName evidence="1">Uncharacterized protein</fullName>
    </submittedName>
</protein>
<accession>A0A2W5Q8Z6</accession>
<proteinExistence type="predicted"/>
<organism evidence="1 2">
    <name type="scientific">Micavibrio aeruginosavorus</name>
    <dbReference type="NCBI Taxonomy" id="349221"/>
    <lineage>
        <taxon>Bacteria</taxon>
        <taxon>Pseudomonadati</taxon>
        <taxon>Bdellovibrionota</taxon>
        <taxon>Bdellovibrionia</taxon>
        <taxon>Bdellovibrionales</taxon>
        <taxon>Pseudobdellovibrionaceae</taxon>
        <taxon>Micavibrio</taxon>
    </lineage>
</organism>
<gene>
    <name evidence="1" type="ORF">DI551_02545</name>
</gene>
<evidence type="ECO:0000313" key="1">
    <source>
        <dbReference type="EMBL" id="PZQ47860.1"/>
    </source>
</evidence>
<dbReference type="AlphaFoldDB" id="A0A2W5Q8Z6"/>
<sequence>MVASKIDQIKEDIYESFRNDNEGLDEAIAALKVELKAQGTKEATFETVKLVQNNRQGRQMMKSYFKKRGVVVKFDKSGEGEAG</sequence>
<dbReference type="EMBL" id="QFQB01000009">
    <property type="protein sequence ID" value="PZQ47860.1"/>
    <property type="molecule type" value="Genomic_DNA"/>
</dbReference>
<reference evidence="1 2" key="1">
    <citation type="submission" date="2017-08" db="EMBL/GenBank/DDBJ databases">
        <title>Infants hospitalized years apart are colonized by the same room-sourced microbial strains.</title>
        <authorList>
            <person name="Brooks B."/>
            <person name="Olm M.R."/>
            <person name="Firek B.A."/>
            <person name="Baker R."/>
            <person name="Thomas B.C."/>
            <person name="Morowitz M.J."/>
            <person name="Banfield J.F."/>
        </authorList>
    </citation>
    <scope>NUCLEOTIDE SEQUENCE [LARGE SCALE GENOMIC DNA]</scope>
    <source>
        <strain evidence="1">S2_005_002_R2_29</strain>
    </source>
</reference>